<accession>A0A4Z0XY52</accession>
<proteinExistence type="predicted"/>
<dbReference type="RefSeq" id="WP_135659514.1">
    <property type="nucleotide sequence ID" value="NZ_SRMQ01000006.1"/>
</dbReference>
<reference evidence="1 2" key="1">
    <citation type="submission" date="2019-04" db="EMBL/GenBank/DDBJ databases">
        <authorList>
            <person name="Poehlein A."/>
            <person name="Bengelsdorf F.R."/>
            <person name="Duerre P."/>
            <person name="Daniel R."/>
        </authorList>
    </citation>
    <scope>NUCLEOTIDE SEQUENCE [LARGE SCALE GENOMIC DNA]</scope>
    <source>
        <strain evidence="1 2">BS-1</strain>
    </source>
</reference>
<protein>
    <submittedName>
        <fullName evidence="1">Methionine gamma-lyase</fullName>
        <ecNumber evidence="1">4.4.1.11</ecNumber>
    </submittedName>
</protein>
<keyword evidence="2" id="KW-1185">Reference proteome</keyword>
<dbReference type="GO" id="GO:0018826">
    <property type="term" value="F:methionine gamma-lyase activity"/>
    <property type="evidence" value="ECO:0007669"/>
    <property type="project" value="UniProtKB-EC"/>
</dbReference>
<dbReference type="OrthoDB" id="9764766at2"/>
<dbReference type="EC" id="4.4.1.11" evidence="1"/>
<dbReference type="InterPro" id="IPR015421">
    <property type="entry name" value="PyrdxlP-dep_Trfase_major"/>
</dbReference>
<dbReference type="PANTHER" id="PTHR46658">
    <property type="entry name" value="CYS OR MET METABOLISM PYRIDOXAL-PHOSPHATE-DEPENDENT ENZYME"/>
    <property type="match status" value="1"/>
</dbReference>
<dbReference type="SUPFAM" id="SSF53383">
    <property type="entry name" value="PLP-dependent transferases"/>
    <property type="match status" value="1"/>
</dbReference>
<gene>
    <name evidence="1" type="primary">mdeA_2</name>
    <name evidence="1" type="ORF">CAGA_15600</name>
</gene>
<name>A0A4Z0XY52_9FIRM</name>
<dbReference type="Gene3D" id="3.90.1150.60">
    <property type="entry name" value="Methioning gamme-lyase, C-terminal domain"/>
    <property type="match status" value="1"/>
</dbReference>
<organism evidence="1 2">
    <name type="scientific">Caproiciproducens galactitolivorans</name>
    <dbReference type="NCBI Taxonomy" id="642589"/>
    <lineage>
        <taxon>Bacteria</taxon>
        <taxon>Bacillati</taxon>
        <taxon>Bacillota</taxon>
        <taxon>Clostridia</taxon>
        <taxon>Eubacteriales</taxon>
        <taxon>Acutalibacteraceae</taxon>
        <taxon>Caproiciproducens</taxon>
    </lineage>
</organism>
<evidence type="ECO:0000313" key="1">
    <source>
        <dbReference type="EMBL" id="TGJ76354.1"/>
    </source>
</evidence>
<dbReference type="Pfam" id="PF06838">
    <property type="entry name" value="Met_gamma_lyase"/>
    <property type="match status" value="1"/>
</dbReference>
<dbReference type="Proteomes" id="UP000297714">
    <property type="component" value="Unassembled WGS sequence"/>
</dbReference>
<dbReference type="AlphaFoldDB" id="A0A4Z0XY52"/>
<dbReference type="Gene3D" id="3.40.640.10">
    <property type="entry name" value="Type I PLP-dependent aspartate aminotransferase-like (Major domain)"/>
    <property type="match status" value="1"/>
</dbReference>
<dbReference type="EMBL" id="SRMQ01000006">
    <property type="protein sequence ID" value="TGJ76354.1"/>
    <property type="molecule type" value="Genomic_DNA"/>
</dbReference>
<evidence type="ECO:0000313" key="2">
    <source>
        <dbReference type="Proteomes" id="UP000297714"/>
    </source>
</evidence>
<dbReference type="InterPro" id="IPR015424">
    <property type="entry name" value="PyrdxlP-dep_Trfase"/>
</dbReference>
<dbReference type="PANTHER" id="PTHR46658:SF1">
    <property type="entry name" value="CYS OR MET METABOLISM PYRIDOXAL-PHOSPHATE-DEPENDENT ENZYME"/>
    <property type="match status" value="1"/>
</dbReference>
<comment type="caution">
    <text evidence="1">The sequence shown here is derived from an EMBL/GenBank/DDBJ whole genome shotgun (WGS) entry which is preliminary data.</text>
</comment>
<sequence>MIYPYFKIDKKIQEAAQEAARKIAPVLERIEEITDYNQQKMMAAFNAAGVSESHFAASTGYGYGDRGRDALDQVYATAFGAEDALVRHNFVSGTHALTVALFGVLRPGDTMLSVTGIPYDTLGGVIGITGDGNGSLKEFGVRYEQVELKADGTPDYEEIEKRVNPGIRMVYIQRSRGYSLRPSLFVEDIERIAKIAKKKAPGCIVMVDNCYGEFVQTVEPVGRGADLMAGSLIKNPGGGVAPTGGYIAGRKDLVESCSYRLTTPGTGREIGATLGNNRELFMGAFHAPHVTGEALKTASFTAALFSLFGYEVTPKYDEPRADIIQAVLLRREEALIAFCKGVQKGAPVDSFVTPEPWDMPGYDCKVIMAAGAFTLGASIELSADAPLREPYAAWMQGGLNYHSGRLGAMLAAQSMLEQGILGK</sequence>
<dbReference type="InterPro" id="IPR009651">
    <property type="entry name" value="Met_g_lyase_put"/>
</dbReference>
<keyword evidence="1" id="KW-0456">Lyase</keyword>